<protein>
    <submittedName>
        <fullName evidence="1 3">Uncharacterized protein</fullName>
    </submittedName>
</protein>
<evidence type="ECO:0000313" key="1">
    <source>
        <dbReference type="EMBL" id="VDP13784.1"/>
    </source>
</evidence>
<proteinExistence type="predicted"/>
<dbReference type="WBParaSite" id="OFLC_0001345101-mRNA-1">
    <property type="protein sequence ID" value="OFLC_0001345101-mRNA-1"/>
    <property type="gene ID" value="OFLC_0001345101"/>
</dbReference>
<evidence type="ECO:0000313" key="3">
    <source>
        <dbReference type="WBParaSite" id="OFLC_0001345101-mRNA-1"/>
    </source>
</evidence>
<keyword evidence="2" id="KW-1185">Reference proteome</keyword>
<gene>
    <name evidence="1" type="ORF">OFLC_LOCUS13450</name>
</gene>
<sequence>MMMMMMDDDDNDDNDDNVGRMGLKSIGELFVQSSSCSSKWLKSGEGAACITVYTIGTVDNKRCTSEEKPHQVGVSVRGCVTG</sequence>
<organism evidence="3">
    <name type="scientific">Onchocerca flexuosa</name>
    <dbReference type="NCBI Taxonomy" id="387005"/>
    <lineage>
        <taxon>Eukaryota</taxon>
        <taxon>Metazoa</taxon>
        <taxon>Ecdysozoa</taxon>
        <taxon>Nematoda</taxon>
        <taxon>Chromadorea</taxon>
        <taxon>Rhabditida</taxon>
        <taxon>Spirurina</taxon>
        <taxon>Spiruromorpha</taxon>
        <taxon>Filarioidea</taxon>
        <taxon>Onchocercidae</taxon>
        <taxon>Onchocerca</taxon>
    </lineage>
</organism>
<reference evidence="1 2" key="2">
    <citation type="submission" date="2018-11" db="EMBL/GenBank/DDBJ databases">
        <authorList>
            <consortium name="Pathogen Informatics"/>
        </authorList>
    </citation>
    <scope>NUCLEOTIDE SEQUENCE [LARGE SCALE GENOMIC DNA]</scope>
</reference>
<dbReference type="Proteomes" id="UP000267606">
    <property type="component" value="Unassembled WGS sequence"/>
</dbReference>
<evidence type="ECO:0000313" key="2">
    <source>
        <dbReference type="Proteomes" id="UP000267606"/>
    </source>
</evidence>
<reference evidence="3" key="1">
    <citation type="submission" date="2016-06" db="UniProtKB">
        <authorList>
            <consortium name="WormBaseParasite"/>
        </authorList>
    </citation>
    <scope>IDENTIFICATION</scope>
</reference>
<name>A0A183I138_9BILA</name>
<dbReference type="EMBL" id="UZAJ01040205">
    <property type="protein sequence ID" value="VDP13784.1"/>
    <property type="molecule type" value="Genomic_DNA"/>
</dbReference>
<accession>A0A183I138</accession>
<dbReference type="AlphaFoldDB" id="A0A183I138"/>